<evidence type="ECO:0000313" key="3">
    <source>
        <dbReference type="EMBL" id="AAP12917.1"/>
    </source>
</evidence>
<dbReference type="AlphaFoldDB" id="Q84MX5"/>
<dbReference type="Pfam" id="PF10551">
    <property type="entry name" value="MULE"/>
    <property type="match status" value="1"/>
</dbReference>
<protein>
    <submittedName>
        <fullName evidence="3">Transposable element protein, putative</fullName>
    </submittedName>
</protein>
<organism evidence="3 4">
    <name type="scientific">Oryza sativa subsp. japonica</name>
    <name type="common">Rice</name>
    <dbReference type="NCBI Taxonomy" id="39947"/>
    <lineage>
        <taxon>Eukaryota</taxon>
        <taxon>Viridiplantae</taxon>
        <taxon>Streptophyta</taxon>
        <taxon>Embryophyta</taxon>
        <taxon>Tracheophyta</taxon>
        <taxon>Spermatophyta</taxon>
        <taxon>Magnoliopsida</taxon>
        <taxon>Liliopsida</taxon>
        <taxon>Poales</taxon>
        <taxon>Poaceae</taxon>
        <taxon>BOP clade</taxon>
        <taxon>Oryzoideae</taxon>
        <taxon>Oryzeae</taxon>
        <taxon>Oryzinae</taxon>
        <taxon>Oryza</taxon>
        <taxon>Oryza sativa</taxon>
    </lineage>
</organism>
<keyword evidence="1" id="KW-0812">Transmembrane</keyword>
<keyword evidence="1" id="KW-0472">Membrane</keyword>
<dbReference type="PANTHER" id="PTHR31973:SF195">
    <property type="entry name" value="MUDR FAMILY TRANSPOSASE"/>
    <property type="match status" value="1"/>
</dbReference>
<sequence>MGEEPRKGLEFRSMDELKIWLQSYSIWVHRPFHGNEFNASVKYMVACLDCYCEWQIRTRKRAGDRWRITSVGKHHTCSNAEASGKHLQLTSRFIGNRLQTFVSAEPTLSPVAIVEAVEHIWHYWPTYDKAWHAKRVAMKVIWGDWDEAYLRLPMLPNAIKREKSRMVDGVPRHVFGRASWIFWQSVEAFKHLRPVLAIDGTFLTGKFRGTLLTVIGIDTWLHLVLLAFALVESENTSN</sequence>
<dbReference type="PANTHER" id="PTHR31973">
    <property type="entry name" value="POLYPROTEIN, PUTATIVE-RELATED"/>
    <property type="match status" value="1"/>
</dbReference>
<proteinExistence type="predicted"/>
<dbReference type="EMBL" id="AC092778">
    <property type="protein sequence ID" value="AAP12917.1"/>
    <property type="molecule type" value="Genomic_DNA"/>
</dbReference>
<evidence type="ECO:0000259" key="2">
    <source>
        <dbReference type="Pfam" id="PF10551"/>
    </source>
</evidence>
<name>Q84MX5_ORYSJ</name>
<reference evidence="4" key="1">
    <citation type="journal article" date="2005" name="Nature">
        <title>The map-based sequence of the rice genome.</title>
        <authorList>
            <consortium name="International rice genome sequencing project (IRGSP)"/>
            <person name="Matsumoto T."/>
            <person name="Wu J."/>
            <person name="Kanamori H."/>
            <person name="Katayose Y."/>
            <person name="Fujisawa M."/>
            <person name="Namiki N."/>
            <person name="Mizuno H."/>
            <person name="Yamamoto K."/>
            <person name="Antonio B.A."/>
            <person name="Baba T."/>
            <person name="Sakata K."/>
            <person name="Nagamura Y."/>
            <person name="Aoki H."/>
            <person name="Arikawa K."/>
            <person name="Arita K."/>
            <person name="Bito T."/>
            <person name="Chiden Y."/>
            <person name="Fujitsuka N."/>
            <person name="Fukunaka R."/>
            <person name="Hamada M."/>
            <person name="Harada C."/>
            <person name="Hayashi A."/>
            <person name="Hijishita S."/>
            <person name="Honda M."/>
            <person name="Hosokawa S."/>
            <person name="Ichikawa Y."/>
            <person name="Idonuma A."/>
            <person name="Iijima M."/>
            <person name="Ikeda M."/>
            <person name="Ikeno M."/>
            <person name="Ito K."/>
            <person name="Ito S."/>
            <person name="Ito T."/>
            <person name="Ito Y."/>
            <person name="Ito Y."/>
            <person name="Iwabuchi A."/>
            <person name="Kamiya K."/>
            <person name="Karasawa W."/>
            <person name="Kurita K."/>
            <person name="Katagiri S."/>
            <person name="Kikuta A."/>
            <person name="Kobayashi H."/>
            <person name="Kobayashi N."/>
            <person name="Machita K."/>
            <person name="Maehara T."/>
            <person name="Masukawa M."/>
            <person name="Mizubayashi T."/>
            <person name="Mukai Y."/>
            <person name="Nagasaki H."/>
            <person name="Nagata Y."/>
            <person name="Naito S."/>
            <person name="Nakashima M."/>
            <person name="Nakama Y."/>
            <person name="Nakamichi Y."/>
            <person name="Nakamura M."/>
            <person name="Meguro A."/>
            <person name="Negishi M."/>
            <person name="Ohta I."/>
            <person name="Ohta T."/>
            <person name="Okamoto M."/>
            <person name="Ono N."/>
            <person name="Saji S."/>
            <person name="Sakaguchi M."/>
            <person name="Sakai K."/>
            <person name="Shibata M."/>
            <person name="Shimokawa T."/>
            <person name="Song J."/>
            <person name="Takazaki Y."/>
            <person name="Terasawa K."/>
            <person name="Tsugane M."/>
            <person name="Tsuji K."/>
            <person name="Ueda S."/>
            <person name="Waki K."/>
            <person name="Yamagata H."/>
            <person name="Yamamoto M."/>
            <person name="Yamamoto S."/>
            <person name="Yamane H."/>
            <person name="Yoshiki S."/>
            <person name="Yoshihara R."/>
            <person name="Yukawa K."/>
            <person name="Zhong H."/>
            <person name="Yano M."/>
            <person name="Yuan Q."/>
            <person name="Ouyang S."/>
            <person name="Liu J."/>
            <person name="Jones K.M."/>
            <person name="Gansberger K."/>
            <person name="Moffat K."/>
            <person name="Hill J."/>
            <person name="Bera J."/>
            <person name="Fadrosh D."/>
            <person name="Jin S."/>
            <person name="Johri S."/>
            <person name="Kim M."/>
            <person name="Overton L."/>
            <person name="Reardon M."/>
            <person name="Tsitrin T."/>
            <person name="Vuong H."/>
            <person name="Weaver B."/>
            <person name="Ciecko A."/>
            <person name="Tallon L."/>
            <person name="Jackson J."/>
            <person name="Pai G."/>
            <person name="Aken S.V."/>
            <person name="Utterback T."/>
            <person name="Reidmuller S."/>
            <person name="Feldblyum T."/>
            <person name="Hsiao J."/>
            <person name="Zismann V."/>
            <person name="Iobst S."/>
            <person name="de Vazeille A.R."/>
            <person name="Buell C.R."/>
            <person name="Ying K."/>
            <person name="Li Y."/>
            <person name="Lu T."/>
            <person name="Huang Y."/>
            <person name="Zhao Q."/>
            <person name="Feng Q."/>
            <person name="Zhang L."/>
            <person name="Zhu J."/>
            <person name="Weng Q."/>
            <person name="Mu J."/>
            <person name="Lu Y."/>
            <person name="Fan D."/>
            <person name="Liu Y."/>
            <person name="Guan J."/>
            <person name="Zhang Y."/>
            <person name="Yu S."/>
            <person name="Liu X."/>
            <person name="Zhang Y."/>
            <person name="Hong G."/>
            <person name="Han B."/>
            <person name="Choisne N."/>
            <person name="Demange N."/>
            <person name="Orjeda G."/>
            <person name="Samain S."/>
            <person name="Cattolico L."/>
            <person name="Pelletier E."/>
            <person name="Couloux A."/>
            <person name="Segurens B."/>
            <person name="Wincker P."/>
            <person name="D'Hont A."/>
            <person name="Scarpelli C."/>
            <person name="Weissenbach J."/>
            <person name="Salanoubat M."/>
            <person name="Quetier F."/>
            <person name="Yu Y."/>
            <person name="Kim H.R."/>
            <person name="Rambo T."/>
            <person name="Currie J."/>
            <person name="Collura K."/>
            <person name="Luo M."/>
            <person name="Yang T."/>
            <person name="Ammiraju J.S.S."/>
            <person name="Engler F."/>
            <person name="Soderlund C."/>
            <person name="Wing R.A."/>
            <person name="Palmer L.E."/>
            <person name="de la Bastide M."/>
            <person name="Spiegel L."/>
            <person name="Nascimento L."/>
            <person name="Zutavern T."/>
            <person name="O'Shaughnessy A."/>
            <person name="Dike S."/>
            <person name="Dedhia N."/>
            <person name="Preston R."/>
            <person name="Balija V."/>
            <person name="McCombie W.R."/>
            <person name="Chow T."/>
            <person name="Chen H."/>
            <person name="Chung M."/>
            <person name="Chen C."/>
            <person name="Shaw J."/>
            <person name="Wu H."/>
            <person name="Hsiao K."/>
            <person name="Chao Y."/>
            <person name="Chu M."/>
            <person name="Cheng C."/>
            <person name="Hour A."/>
            <person name="Lee P."/>
            <person name="Lin S."/>
            <person name="Lin Y."/>
            <person name="Liou J."/>
            <person name="Liu S."/>
            <person name="Hsing Y."/>
            <person name="Raghuvanshi S."/>
            <person name="Mohanty A."/>
            <person name="Bharti A.K."/>
            <person name="Gaur A."/>
            <person name="Gupta V."/>
            <person name="Kumar D."/>
            <person name="Ravi V."/>
            <person name="Vij S."/>
            <person name="Kapur A."/>
            <person name="Khurana P."/>
            <person name="Khurana P."/>
            <person name="Khurana J.P."/>
            <person name="Tyagi A.K."/>
            <person name="Gaikwad K."/>
            <person name="Singh A."/>
            <person name="Dalal V."/>
            <person name="Srivastava S."/>
            <person name="Dixit A."/>
            <person name="Pal A.K."/>
            <person name="Ghazi I.A."/>
            <person name="Yadav M."/>
            <person name="Pandit A."/>
            <person name="Bhargava A."/>
            <person name="Sureshbabu K."/>
            <person name="Batra K."/>
            <person name="Sharma T.R."/>
            <person name="Mohapatra T."/>
            <person name="Singh N.K."/>
            <person name="Messing J."/>
            <person name="Nelson A.B."/>
            <person name="Fuks G."/>
            <person name="Kavchok S."/>
            <person name="Keizer G."/>
            <person name="Linton E."/>
            <person name="Llaca V."/>
            <person name="Song R."/>
            <person name="Tanyolac B."/>
            <person name="Young S."/>
            <person name="Ho-Il K."/>
            <person name="Hahn J.H."/>
            <person name="Sangsakoo G."/>
            <person name="Vanavichit A."/>
            <person name="de Mattos Luiz.A.T."/>
            <person name="Zimmer P.D."/>
            <person name="Malone G."/>
            <person name="Dellagostin O."/>
            <person name="de Oliveira A.C."/>
            <person name="Bevan M."/>
            <person name="Bancroft I."/>
            <person name="Minx P."/>
            <person name="Cordum H."/>
            <person name="Wilson R."/>
            <person name="Cheng Z."/>
            <person name="Jin W."/>
            <person name="Jiang J."/>
            <person name="Leong S.A."/>
            <person name="Iwama H."/>
            <person name="Gojobori T."/>
            <person name="Itoh T."/>
            <person name="Niimura Y."/>
            <person name="Fujii Y."/>
            <person name="Habara T."/>
            <person name="Sakai H."/>
            <person name="Sato Y."/>
            <person name="Wilson G."/>
            <person name="Kumar K."/>
            <person name="McCouch S."/>
            <person name="Juretic N."/>
            <person name="Hoen D."/>
            <person name="Wright S."/>
            <person name="Bruskiewich R."/>
            <person name="Bureau T."/>
            <person name="Miyao A."/>
            <person name="Hirochika H."/>
            <person name="Nishikawa T."/>
            <person name="Kadowaki K."/>
            <person name="Sugiura M."/>
            <person name="Burr B."/>
            <person name="Sasaki T."/>
        </authorList>
    </citation>
    <scope>NUCLEOTIDE SEQUENCE [LARGE SCALE GENOMIC DNA]</scope>
    <source>
        <strain evidence="4">cv. Nipponbare</strain>
    </source>
</reference>
<evidence type="ECO:0000313" key="4">
    <source>
        <dbReference type="Proteomes" id="UP000000763"/>
    </source>
</evidence>
<dbReference type="Proteomes" id="UP000000763">
    <property type="component" value="Chromosome 3"/>
</dbReference>
<feature type="transmembrane region" description="Helical" evidence="1">
    <location>
        <begin position="211"/>
        <end position="231"/>
    </location>
</feature>
<gene>
    <name evidence="3" type="ordered locus">Os03g40420</name>
</gene>
<reference evidence="4" key="2">
    <citation type="journal article" date="2008" name="Nucleic Acids Res.">
        <title>The rice annotation project database (RAP-DB): 2008 update.</title>
        <authorList>
            <consortium name="The rice annotation project (RAP)"/>
        </authorList>
    </citation>
    <scope>GENOME REANNOTATION</scope>
    <source>
        <strain evidence="4">cv. Nipponbare</strain>
    </source>
</reference>
<evidence type="ECO:0000256" key="1">
    <source>
        <dbReference type="SAM" id="Phobius"/>
    </source>
</evidence>
<keyword evidence="1" id="KW-1133">Transmembrane helix</keyword>
<feature type="domain" description="MULE transposase" evidence="2">
    <location>
        <begin position="195"/>
        <end position="236"/>
    </location>
</feature>
<dbReference type="InterPro" id="IPR018289">
    <property type="entry name" value="MULE_transposase_dom"/>
</dbReference>
<accession>Q84MX5</accession>